<dbReference type="SUPFAM" id="SSF46689">
    <property type="entry name" value="Homeodomain-like"/>
    <property type="match status" value="1"/>
</dbReference>
<name>A0A1Z2LB21_9ACTN</name>
<dbReference type="Proteomes" id="UP000195755">
    <property type="component" value="Chromosome"/>
</dbReference>
<dbReference type="InterPro" id="IPR009057">
    <property type="entry name" value="Homeodomain-like_sf"/>
</dbReference>
<dbReference type="KEGG" id="salj:SMD11_5909"/>
<dbReference type="Pfam" id="PF00440">
    <property type="entry name" value="TetR_N"/>
    <property type="match status" value="1"/>
</dbReference>
<dbReference type="InterPro" id="IPR039538">
    <property type="entry name" value="BetI_C"/>
</dbReference>
<dbReference type="SUPFAM" id="SSF48498">
    <property type="entry name" value="Tetracyclin repressor-like, C-terminal domain"/>
    <property type="match status" value="1"/>
</dbReference>
<gene>
    <name evidence="7" type="ORF">SMD11_5909</name>
</gene>
<dbReference type="InterPro" id="IPR050109">
    <property type="entry name" value="HTH-type_TetR-like_transc_reg"/>
</dbReference>
<evidence type="ECO:0000256" key="5">
    <source>
        <dbReference type="PROSITE-ProRule" id="PRU00335"/>
    </source>
</evidence>
<dbReference type="PANTHER" id="PTHR30055:SF234">
    <property type="entry name" value="HTH-TYPE TRANSCRIPTIONAL REGULATOR BETI"/>
    <property type="match status" value="1"/>
</dbReference>
<dbReference type="AlphaFoldDB" id="A0A1Z2LB21"/>
<dbReference type="PROSITE" id="PS50977">
    <property type="entry name" value="HTH_TETR_2"/>
    <property type="match status" value="1"/>
</dbReference>
<reference evidence="7 8" key="1">
    <citation type="submission" date="2017-06" db="EMBL/GenBank/DDBJ databases">
        <title>Streptomyces albireticuli Genome sequencing and assembly.</title>
        <authorList>
            <person name="Wang Y."/>
            <person name="Du B."/>
            <person name="Ding Y."/>
            <person name="Liu H."/>
            <person name="Hou Q."/>
            <person name="Liu K."/>
            <person name="Yao L."/>
            <person name="Wang C."/>
        </authorList>
    </citation>
    <scope>NUCLEOTIDE SEQUENCE [LARGE SCALE GENOMIC DNA]</scope>
    <source>
        <strain evidence="7 8">MDJK11</strain>
    </source>
</reference>
<organism evidence="7 8">
    <name type="scientific">Streptomyces albireticuli</name>
    <dbReference type="NCBI Taxonomy" id="1940"/>
    <lineage>
        <taxon>Bacteria</taxon>
        <taxon>Bacillati</taxon>
        <taxon>Actinomycetota</taxon>
        <taxon>Actinomycetes</taxon>
        <taxon>Kitasatosporales</taxon>
        <taxon>Streptomycetaceae</taxon>
        <taxon>Streptomyces</taxon>
    </lineage>
</organism>
<proteinExistence type="predicted"/>
<dbReference type="EMBL" id="CP021744">
    <property type="protein sequence ID" value="ARZ71485.1"/>
    <property type="molecule type" value="Genomic_DNA"/>
</dbReference>
<evidence type="ECO:0000256" key="3">
    <source>
        <dbReference type="ARBA" id="ARBA00023125"/>
    </source>
</evidence>
<protein>
    <submittedName>
        <fullName evidence="7">TetR family transcriptional regulator</fullName>
    </submittedName>
</protein>
<feature type="DNA-binding region" description="H-T-H motif" evidence="5">
    <location>
        <begin position="31"/>
        <end position="50"/>
    </location>
</feature>
<dbReference type="Gene3D" id="1.10.357.10">
    <property type="entry name" value="Tetracycline Repressor, domain 2"/>
    <property type="match status" value="1"/>
</dbReference>
<dbReference type="InterPro" id="IPR036271">
    <property type="entry name" value="Tet_transcr_reg_TetR-rel_C_sf"/>
</dbReference>
<keyword evidence="1" id="KW-0678">Repressor</keyword>
<evidence type="ECO:0000256" key="4">
    <source>
        <dbReference type="ARBA" id="ARBA00023163"/>
    </source>
</evidence>
<dbReference type="OrthoDB" id="9816296at2"/>
<dbReference type="GO" id="GO:0003700">
    <property type="term" value="F:DNA-binding transcription factor activity"/>
    <property type="evidence" value="ECO:0007669"/>
    <property type="project" value="TreeGrafter"/>
</dbReference>
<evidence type="ECO:0000259" key="6">
    <source>
        <dbReference type="PROSITE" id="PS50977"/>
    </source>
</evidence>
<accession>A0A1Z2LB21</accession>
<dbReference type="RefSeq" id="WP_087929277.1">
    <property type="nucleotide sequence ID" value="NZ_CP021744.1"/>
</dbReference>
<sequence length="205" mass="22708">MPKIVDPRARRRAVAEAVLRVVARSGLEAASLRNVAEEAGLAIGSVRHYFGDHDELVVFAMRHLVDRVDQRVRAHVDHLRAPGSGGGRRARAEELLEEFLPLDDTRHEEAVLWIALATASRVRPGLRPCALELHGNTLLLMEHVLRGGRESGGLPAGLDVATEARRLTALVEGLTFQAVLQPEAYPPDELRRLLHHHLETLREKA</sequence>
<keyword evidence="4" id="KW-0804">Transcription</keyword>
<evidence type="ECO:0000256" key="1">
    <source>
        <dbReference type="ARBA" id="ARBA00022491"/>
    </source>
</evidence>
<evidence type="ECO:0000313" key="8">
    <source>
        <dbReference type="Proteomes" id="UP000195755"/>
    </source>
</evidence>
<feature type="domain" description="HTH tetR-type" evidence="6">
    <location>
        <begin position="8"/>
        <end position="68"/>
    </location>
</feature>
<dbReference type="Pfam" id="PF13977">
    <property type="entry name" value="TetR_C_6"/>
    <property type="match status" value="1"/>
</dbReference>
<keyword evidence="3 5" id="KW-0238">DNA-binding</keyword>
<keyword evidence="2" id="KW-0805">Transcription regulation</keyword>
<evidence type="ECO:0000313" key="7">
    <source>
        <dbReference type="EMBL" id="ARZ71485.1"/>
    </source>
</evidence>
<dbReference type="PANTHER" id="PTHR30055">
    <property type="entry name" value="HTH-TYPE TRANSCRIPTIONAL REGULATOR RUTR"/>
    <property type="match status" value="1"/>
</dbReference>
<dbReference type="InterPro" id="IPR001647">
    <property type="entry name" value="HTH_TetR"/>
</dbReference>
<evidence type="ECO:0000256" key="2">
    <source>
        <dbReference type="ARBA" id="ARBA00023015"/>
    </source>
</evidence>
<dbReference type="GO" id="GO:0000976">
    <property type="term" value="F:transcription cis-regulatory region binding"/>
    <property type="evidence" value="ECO:0007669"/>
    <property type="project" value="TreeGrafter"/>
</dbReference>